<feature type="region of interest" description="Disordered" evidence="4">
    <location>
        <begin position="459"/>
        <end position="518"/>
    </location>
</feature>
<protein>
    <submittedName>
        <fullName evidence="7">TENX-like protein</fullName>
    </submittedName>
</protein>
<evidence type="ECO:0000256" key="5">
    <source>
        <dbReference type="SAM" id="SignalP"/>
    </source>
</evidence>
<gene>
    <name evidence="7" type="ORF">MAR_006425</name>
</gene>
<evidence type="ECO:0000256" key="3">
    <source>
        <dbReference type="PROSITE-ProRule" id="PRU00124"/>
    </source>
</evidence>
<organism evidence="7 8">
    <name type="scientific">Mya arenaria</name>
    <name type="common">Soft-shell clam</name>
    <dbReference type="NCBI Taxonomy" id="6604"/>
    <lineage>
        <taxon>Eukaryota</taxon>
        <taxon>Metazoa</taxon>
        <taxon>Spiralia</taxon>
        <taxon>Lophotrochozoa</taxon>
        <taxon>Mollusca</taxon>
        <taxon>Bivalvia</taxon>
        <taxon>Autobranchia</taxon>
        <taxon>Heteroconchia</taxon>
        <taxon>Euheterodonta</taxon>
        <taxon>Imparidentia</taxon>
        <taxon>Neoheterodontei</taxon>
        <taxon>Myida</taxon>
        <taxon>Myoidea</taxon>
        <taxon>Myidae</taxon>
        <taxon>Mya</taxon>
    </lineage>
</organism>
<keyword evidence="5" id="KW-0732">Signal</keyword>
<sequence>MAWIQICIIALLLAGILQTMASDSDMDECHRLDKFICNVSRQCIPKVLVCNGYQECTENEDESPPTCTKEVCRRNERFFCDVSRMCIDELFVCTGYKDCTSALKRQCESNWSISEGCLGRCKPGYFGKNCEKTCSKQCLNGACNSSNGICKDCNPGYFGKYCQTCSEKCLNKICNSSSGICKDCSSGYFGKYCEKNCSNNCLNGICNRSNGICTDCKAGYFGKFCEKTCSKECLNGTCIRENGICEYCTRTYLESCSIECGQGCKEKDGFPQCDRQSGNCLNGCVLNYYGNYCNESCNNCKRNSSVVLCDNNGVCLYGCKNEYWDERCSSKCSANCKGDEQGNQCNSSTGECMNGCKPGWSGNLCGETMENYHYICEQNPPDHYDKVNDRPPCICSHCVRERVQPMLNRAPSCFSVVKPYATGGGDIRRTSSIHSYISNRELNTRRSITEYGSESGIVSTKEITDDSNSRRSITNSGGKDELDSAGKTKPRLGVTHSDSDLERVDKKNKTKGDTPRRCVAKSKSSIELVSTNDYLDLEALYQTAKEEDRRKLAAKYFDEGEEMFVNVAHVRN</sequence>
<keyword evidence="2" id="KW-1015">Disulfide bond</keyword>
<dbReference type="InterPro" id="IPR000742">
    <property type="entry name" value="EGF"/>
</dbReference>
<dbReference type="InterPro" id="IPR042635">
    <property type="entry name" value="MEGF10/SREC1/2-like"/>
</dbReference>
<proteinExistence type="predicted"/>
<dbReference type="SMART" id="SM00181">
    <property type="entry name" value="EGF"/>
    <property type="match status" value="4"/>
</dbReference>
<keyword evidence="8" id="KW-1185">Reference proteome</keyword>
<feature type="domain" description="EGF-like" evidence="6">
    <location>
        <begin position="133"/>
        <end position="163"/>
    </location>
</feature>
<evidence type="ECO:0000256" key="4">
    <source>
        <dbReference type="SAM" id="MobiDB-lite"/>
    </source>
</evidence>
<evidence type="ECO:0000313" key="8">
    <source>
        <dbReference type="Proteomes" id="UP001164746"/>
    </source>
</evidence>
<feature type="compositionally biased region" description="Basic and acidic residues" evidence="4">
    <location>
        <begin position="497"/>
        <end position="516"/>
    </location>
</feature>
<feature type="domain" description="EGF-like" evidence="6">
    <location>
        <begin position="196"/>
        <end position="226"/>
    </location>
</feature>
<dbReference type="PANTHER" id="PTHR24043">
    <property type="entry name" value="SCAVENGER RECEPTOR CLASS F"/>
    <property type="match status" value="1"/>
</dbReference>
<name>A0ABY7D9B6_MYAAR</name>
<feature type="domain" description="EGF-like" evidence="6">
    <location>
        <begin position="327"/>
        <end position="366"/>
    </location>
</feature>
<dbReference type="Proteomes" id="UP001164746">
    <property type="component" value="Chromosome 1"/>
</dbReference>
<dbReference type="Pfam" id="PF00057">
    <property type="entry name" value="Ldl_recept_a"/>
    <property type="match status" value="1"/>
</dbReference>
<evidence type="ECO:0000256" key="2">
    <source>
        <dbReference type="ARBA" id="ARBA00023157"/>
    </source>
</evidence>
<comment type="caution">
    <text evidence="3">Lacks conserved residue(s) required for the propagation of feature annotation.</text>
</comment>
<accession>A0ABY7D9B6</accession>
<dbReference type="Gene3D" id="4.10.400.10">
    <property type="entry name" value="Low-density Lipoprotein Receptor"/>
    <property type="match status" value="1"/>
</dbReference>
<keyword evidence="1" id="KW-0245">EGF-like domain</keyword>
<dbReference type="SUPFAM" id="SSF57424">
    <property type="entry name" value="LDL receptor-like module"/>
    <property type="match status" value="1"/>
</dbReference>
<feature type="domain" description="EGF-like" evidence="6">
    <location>
        <begin position="164"/>
        <end position="194"/>
    </location>
</feature>
<dbReference type="InterPro" id="IPR023415">
    <property type="entry name" value="LDLR_class-A_CS"/>
</dbReference>
<reference evidence="7" key="1">
    <citation type="submission" date="2022-11" db="EMBL/GenBank/DDBJ databases">
        <title>Centuries of genome instability and evolution in soft-shell clam transmissible cancer (bioRxiv).</title>
        <authorList>
            <person name="Hart S.F.M."/>
            <person name="Yonemitsu M.A."/>
            <person name="Giersch R.M."/>
            <person name="Beal B.F."/>
            <person name="Arriagada G."/>
            <person name="Davis B.W."/>
            <person name="Ostrander E.A."/>
            <person name="Goff S.P."/>
            <person name="Metzger M.J."/>
        </authorList>
    </citation>
    <scope>NUCLEOTIDE SEQUENCE</scope>
    <source>
        <strain evidence="7">MELC-2E11</strain>
        <tissue evidence="7">Siphon/mantle</tissue>
    </source>
</reference>
<dbReference type="PROSITE" id="PS01209">
    <property type="entry name" value="LDLRA_1"/>
    <property type="match status" value="1"/>
</dbReference>
<dbReference type="SMART" id="SM00192">
    <property type="entry name" value="LDLa"/>
    <property type="match status" value="2"/>
</dbReference>
<dbReference type="InterPro" id="IPR036055">
    <property type="entry name" value="LDL_receptor-like_sf"/>
</dbReference>
<feature type="signal peptide" evidence="5">
    <location>
        <begin position="1"/>
        <end position="21"/>
    </location>
</feature>
<feature type="chain" id="PRO_5045976035" evidence="5">
    <location>
        <begin position="22"/>
        <end position="572"/>
    </location>
</feature>
<dbReference type="EMBL" id="CP111012">
    <property type="protein sequence ID" value="WAQ93954.1"/>
    <property type="molecule type" value="Genomic_DNA"/>
</dbReference>
<dbReference type="InterPro" id="IPR002172">
    <property type="entry name" value="LDrepeatLR_classA_rpt"/>
</dbReference>
<evidence type="ECO:0000256" key="1">
    <source>
        <dbReference type="ARBA" id="ARBA00022536"/>
    </source>
</evidence>
<dbReference type="Gene3D" id="2.10.25.10">
    <property type="entry name" value="Laminin"/>
    <property type="match status" value="1"/>
</dbReference>
<evidence type="ECO:0000259" key="6">
    <source>
        <dbReference type="SMART" id="SM00181"/>
    </source>
</evidence>
<evidence type="ECO:0000313" key="7">
    <source>
        <dbReference type="EMBL" id="WAQ93954.1"/>
    </source>
</evidence>
<dbReference type="PROSITE" id="PS50068">
    <property type="entry name" value="LDLRA_2"/>
    <property type="match status" value="1"/>
</dbReference>